<reference evidence="1" key="1">
    <citation type="submission" date="2014-09" db="EMBL/GenBank/DDBJ databases">
        <authorList>
            <person name="Magalhaes I.L.F."/>
            <person name="Oliveira U."/>
            <person name="Santos F.R."/>
            <person name="Vidigal T.H.D.A."/>
            <person name="Brescovit A.D."/>
            <person name="Santos A.J."/>
        </authorList>
    </citation>
    <scope>NUCLEOTIDE SEQUENCE</scope>
    <source>
        <tissue evidence="1">Shoot tissue taken approximately 20 cm above the soil surface</tissue>
    </source>
</reference>
<reference evidence="1" key="2">
    <citation type="journal article" date="2015" name="Data Brief">
        <title>Shoot transcriptome of the giant reed, Arundo donax.</title>
        <authorList>
            <person name="Barrero R.A."/>
            <person name="Guerrero F.D."/>
            <person name="Moolhuijzen P."/>
            <person name="Goolsby J.A."/>
            <person name="Tidwell J."/>
            <person name="Bellgard S.E."/>
            <person name="Bellgard M.I."/>
        </authorList>
    </citation>
    <scope>NUCLEOTIDE SEQUENCE</scope>
    <source>
        <tissue evidence="1">Shoot tissue taken approximately 20 cm above the soil surface</tissue>
    </source>
</reference>
<protein>
    <submittedName>
        <fullName evidence="1">Uncharacterized protein</fullName>
    </submittedName>
</protein>
<sequence>MYNKRARISLFLGILPKISMSSFPHY</sequence>
<organism evidence="1">
    <name type="scientific">Arundo donax</name>
    <name type="common">Giant reed</name>
    <name type="synonym">Donax arundinaceus</name>
    <dbReference type="NCBI Taxonomy" id="35708"/>
    <lineage>
        <taxon>Eukaryota</taxon>
        <taxon>Viridiplantae</taxon>
        <taxon>Streptophyta</taxon>
        <taxon>Embryophyta</taxon>
        <taxon>Tracheophyta</taxon>
        <taxon>Spermatophyta</taxon>
        <taxon>Magnoliopsida</taxon>
        <taxon>Liliopsida</taxon>
        <taxon>Poales</taxon>
        <taxon>Poaceae</taxon>
        <taxon>PACMAD clade</taxon>
        <taxon>Arundinoideae</taxon>
        <taxon>Arundineae</taxon>
        <taxon>Arundo</taxon>
    </lineage>
</organism>
<dbReference type="AlphaFoldDB" id="A0A0A9HIX3"/>
<proteinExistence type="predicted"/>
<evidence type="ECO:0000313" key="1">
    <source>
        <dbReference type="EMBL" id="JAE36682.1"/>
    </source>
</evidence>
<accession>A0A0A9HIX3</accession>
<dbReference type="EMBL" id="GBRH01161214">
    <property type="protein sequence ID" value="JAE36682.1"/>
    <property type="molecule type" value="Transcribed_RNA"/>
</dbReference>
<name>A0A0A9HIX3_ARUDO</name>